<keyword evidence="1" id="KW-0812">Transmembrane</keyword>
<keyword evidence="1" id="KW-1133">Transmembrane helix</keyword>
<gene>
    <name evidence="2" type="ORF">P280DRAFT_512927</name>
</gene>
<organism evidence="2 3">
    <name type="scientific">Massarina eburnea CBS 473.64</name>
    <dbReference type="NCBI Taxonomy" id="1395130"/>
    <lineage>
        <taxon>Eukaryota</taxon>
        <taxon>Fungi</taxon>
        <taxon>Dikarya</taxon>
        <taxon>Ascomycota</taxon>
        <taxon>Pezizomycotina</taxon>
        <taxon>Dothideomycetes</taxon>
        <taxon>Pleosporomycetidae</taxon>
        <taxon>Pleosporales</taxon>
        <taxon>Massarineae</taxon>
        <taxon>Massarinaceae</taxon>
        <taxon>Massarina</taxon>
    </lineage>
</organism>
<keyword evidence="3" id="KW-1185">Reference proteome</keyword>
<name>A0A6A6SIJ6_9PLEO</name>
<evidence type="ECO:0000313" key="2">
    <source>
        <dbReference type="EMBL" id="KAF2646781.1"/>
    </source>
</evidence>
<evidence type="ECO:0000256" key="1">
    <source>
        <dbReference type="SAM" id="Phobius"/>
    </source>
</evidence>
<accession>A0A6A6SIJ6</accession>
<sequence length="58" mass="6497">MAQMSDREIFGISFAVIATVVALLTIFWCCSRSSGRVLDQAELEMMLLDQRRTEGNGK</sequence>
<reference evidence="2" key="1">
    <citation type="journal article" date="2020" name="Stud. Mycol.">
        <title>101 Dothideomycetes genomes: a test case for predicting lifestyles and emergence of pathogens.</title>
        <authorList>
            <person name="Haridas S."/>
            <person name="Albert R."/>
            <person name="Binder M."/>
            <person name="Bloem J."/>
            <person name="Labutti K."/>
            <person name="Salamov A."/>
            <person name="Andreopoulos B."/>
            <person name="Baker S."/>
            <person name="Barry K."/>
            <person name="Bills G."/>
            <person name="Bluhm B."/>
            <person name="Cannon C."/>
            <person name="Castanera R."/>
            <person name="Culley D."/>
            <person name="Daum C."/>
            <person name="Ezra D."/>
            <person name="Gonzalez J."/>
            <person name="Henrissat B."/>
            <person name="Kuo A."/>
            <person name="Liang C."/>
            <person name="Lipzen A."/>
            <person name="Lutzoni F."/>
            <person name="Magnuson J."/>
            <person name="Mondo S."/>
            <person name="Nolan M."/>
            <person name="Ohm R."/>
            <person name="Pangilinan J."/>
            <person name="Park H.-J."/>
            <person name="Ramirez L."/>
            <person name="Alfaro M."/>
            <person name="Sun H."/>
            <person name="Tritt A."/>
            <person name="Yoshinaga Y."/>
            <person name="Zwiers L.-H."/>
            <person name="Turgeon B."/>
            <person name="Goodwin S."/>
            <person name="Spatafora J."/>
            <person name="Crous P."/>
            <person name="Grigoriev I."/>
        </authorList>
    </citation>
    <scope>NUCLEOTIDE SEQUENCE</scope>
    <source>
        <strain evidence="2">CBS 473.64</strain>
    </source>
</reference>
<protein>
    <submittedName>
        <fullName evidence="2">Uncharacterized protein</fullName>
    </submittedName>
</protein>
<keyword evidence="1" id="KW-0472">Membrane</keyword>
<evidence type="ECO:0000313" key="3">
    <source>
        <dbReference type="Proteomes" id="UP000799753"/>
    </source>
</evidence>
<proteinExistence type="predicted"/>
<dbReference type="Proteomes" id="UP000799753">
    <property type="component" value="Unassembled WGS sequence"/>
</dbReference>
<dbReference type="EMBL" id="MU006776">
    <property type="protein sequence ID" value="KAF2646781.1"/>
    <property type="molecule type" value="Genomic_DNA"/>
</dbReference>
<dbReference type="AlphaFoldDB" id="A0A6A6SIJ6"/>
<feature type="transmembrane region" description="Helical" evidence="1">
    <location>
        <begin position="9"/>
        <end position="28"/>
    </location>
</feature>